<dbReference type="InterPro" id="IPR044060">
    <property type="entry name" value="Bacterial_rp_domain"/>
</dbReference>
<keyword evidence="3" id="KW-1185">Reference proteome</keyword>
<evidence type="ECO:0000313" key="2">
    <source>
        <dbReference type="EMBL" id="MBD2701776.1"/>
    </source>
</evidence>
<evidence type="ECO:0000259" key="1">
    <source>
        <dbReference type="PROSITE" id="PS51841"/>
    </source>
</evidence>
<dbReference type="Gene3D" id="2.60.40.1260">
    <property type="entry name" value="Lamin Tail domain"/>
    <property type="match status" value="1"/>
</dbReference>
<comment type="caution">
    <text evidence="2">The sequence shown here is derived from an EMBL/GenBank/DDBJ whole genome shotgun (WGS) entry which is preliminary data.</text>
</comment>
<dbReference type="Pfam" id="PF13287">
    <property type="entry name" value="Fn3_assoc"/>
    <property type="match status" value="1"/>
</dbReference>
<dbReference type="InterPro" id="IPR026876">
    <property type="entry name" value="Fn3_assoc_repeat"/>
</dbReference>
<reference evidence="2" key="1">
    <citation type="submission" date="2020-09" db="EMBL/GenBank/DDBJ databases">
        <authorList>
            <person name="Kim M.K."/>
        </authorList>
    </citation>
    <scope>NUCLEOTIDE SEQUENCE</scope>
    <source>
        <strain evidence="2">BT702</strain>
    </source>
</reference>
<dbReference type="InterPro" id="IPR001322">
    <property type="entry name" value="Lamin_tail_dom"/>
</dbReference>
<dbReference type="InterPro" id="IPR036415">
    <property type="entry name" value="Lamin_tail_dom_sf"/>
</dbReference>
<protein>
    <submittedName>
        <fullName evidence="2">CotH kinase family protein</fullName>
    </submittedName>
</protein>
<sequence>MKKLYLLHLFCLFYFVSLSVRGQQLYINEIMASNGTTLADSSGSYEGWFEIYNPASTTVDIGGYYVTDNLTNPTKYRIPTGSPQTIIPANGYIVLWASEALSRGPLHVGFKLSADGEAIGLFSPATTVVNQVIFGPQRSDVSWGRQPDGSEDWIFFKNTPSVTNISPGASNNGRTGYPVVLNAPTFSQNGGFYADSFNLTITSNDPGVTIYYTLDGSEPDPTNLTGATFQYKNSFPEFPGQPFGSFLTDSSLTYTYSGPILIRDRTNDANRISTKASSYFFTVNYFPVSPVFKGTVVRAVAYKEGELASDIVTQTYFVTPNGSQRYTIPVVSVATSERNLFDYNTGIFTAGAAFDNWRTANPDMDVQCGGDGEYSNGIGNYSNEGDAWQRPGNVEFFLGDNAVINQEVGLRIHGGCSRMIPPKSLRLYSNAEFRYPFFSNRPNNQFYNRLLLRSGGNLWHYSNIPDPYAQTIVQHLPFDTQANRPGIIFMNGEFHGVYTLNERYDKYYLNRNYDVDTDSVDIVSIAFGYKADEGDLTRYFSLVDYCNLNEPVSYSYMSSQMDIENFTDYQISEIFLSNVDWPQNNMMCWRKRTSSYLPNAPKGHDGRFRWMMKDMDLSLGFLGGSSRNTLEWAMQSPLNLFLPKLLALPSYRTYFINRFADLLNTTFDSTRTIALLNTMQQAYQPYITEHYHRWITGTTVTSWIANLDEIRNFLRERPTSARNHILSQLNVSGTNSLTVDVSSTAAGYVKVNTIDILPTTVGVSATPYPWKGIYFQGNPIRLVAKAKAGFVFTGWQDAGVTISTDTAYSYTPFFNRKLVAVFEIDYSDPPTPHVLSNGEYRFDSWSASAPAGTYPAHMHLVSMNQADPPLSASFARADTVKGAYNLNSSTRINGMEANGLSFINTGGSNPGYVGTLLGAAVLALKTTGVSKATVQWVGGTVTPGSRQYRIRLRYRIGNTGPFQDLLDASDQIVEYVRSETANHSSIIGPVDLPAPLLNQPYIQLAWQYYYTGVGTSGTRDQLRLDDIIITPGDRCWSVTSGNWYDTATWNCGRTPTVQDHVIIKTGHQVNISTYNTEIKSLRLEGNGRLVYGTPSANIFIIKP</sequence>
<dbReference type="Proteomes" id="UP000598820">
    <property type="component" value="Unassembled WGS sequence"/>
</dbReference>
<gene>
    <name evidence="2" type="ORF">IC229_14085</name>
</gene>
<evidence type="ECO:0000313" key="3">
    <source>
        <dbReference type="Proteomes" id="UP000598820"/>
    </source>
</evidence>
<dbReference type="EMBL" id="JACWZY010000010">
    <property type="protein sequence ID" value="MBD2701776.1"/>
    <property type="molecule type" value="Genomic_DNA"/>
</dbReference>
<feature type="domain" description="LTD" evidence="1">
    <location>
        <begin position="19"/>
        <end position="148"/>
    </location>
</feature>
<dbReference type="GO" id="GO:0016301">
    <property type="term" value="F:kinase activity"/>
    <property type="evidence" value="ECO:0007669"/>
    <property type="project" value="UniProtKB-KW"/>
</dbReference>
<proteinExistence type="predicted"/>
<dbReference type="PROSITE" id="PS51841">
    <property type="entry name" value="LTD"/>
    <property type="match status" value="1"/>
</dbReference>
<dbReference type="Pfam" id="PF08757">
    <property type="entry name" value="CotH"/>
    <property type="match status" value="1"/>
</dbReference>
<dbReference type="Pfam" id="PF00932">
    <property type="entry name" value="LTD"/>
    <property type="match status" value="1"/>
</dbReference>
<accession>A0A926XXC9</accession>
<keyword evidence="2" id="KW-0418">Kinase</keyword>
<dbReference type="AlphaFoldDB" id="A0A926XXC9"/>
<dbReference type="Pfam" id="PF18998">
    <property type="entry name" value="Flg_new_2"/>
    <property type="match status" value="1"/>
</dbReference>
<dbReference type="RefSeq" id="WP_190887630.1">
    <property type="nucleotide sequence ID" value="NZ_JACWZY010000010.1"/>
</dbReference>
<dbReference type="InterPro" id="IPR014867">
    <property type="entry name" value="Spore_coat_CotH_CotH2/3/7"/>
</dbReference>
<dbReference type="SUPFAM" id="SSF74853">
    <property type="entry name" value="Lamin A/C globular tail domain"/>
    <property type="match status" value="1"/>
</dbReference>
<name>A0A926XXC9_9BACT</name>
<keyword evidence="2" id="KW-0808">Transferase</keyword>
<organism evidence="2 3">
    <name type="scientific">Spirosoma profusum</name>
    <dbReference type="NCBI Taxonomy" id="2771354"/>
    <lineage>
        <taxon>Bacteria</taxon>
        <taxon>Pseudomonadati</taxon>
        <taxon>Bacteroidota</taxon>
        <taxon>Cytophagia</taxon>
        <taxon>Cytophagales</taxon>
        <taxon>Cytophagaceae</taxon>
        <taxon>Spirosoma</taxon>
    </lineage>
</organism>